<name>A0ABY4G7Y4_9BACT</name>
<gene>
    <name evidence="1" type="ORF">MUN86_03660</name>
</gene>
<evidence type="ECO:0000313" key="1">
    <source>
        <dbReference type="EMBL" id="UOQ67015.1"/>
    </source>
</evidence>
<organism evidence="1 2">
    <name type="scientific">Hymenobacter volaticus</name>
    <dbReference type="NCBI Taxonomy" id="2932254"/>
    <lineage>
        <taxon>Bacteria</taxon>
        <taxon>Pseudomonadati</taxon>
        <taxon>Bacteroidota</taxon>
        <taxon>Cytophagia</taxon>
        <taxon>Cytophagales</taxon>
        <taxon>Hymenobacteraceae</taxon>
        <taxon>Hymenobacter</taxon>
    </lineage>
</organism>
<keyword evidence="2" id="KW-1185">Reference proteome</keyword>
<dbReference type="RefSeq" id="WP_245121860.1">
    <property type="nucleotide sequence ID" value="NZ_CP095061.1"/>
</dbReference>
<accession>A0ABY4G7Y4</accession>
<protein>
    <submittedName>
        <fullName evidence="1">Uncharacterized protein</fullName>
    </submittedName>
</protein>
<dbReference type="Proteomes" id="UP000830401">
    <property type="component" value="Chromosome"/>
</dbReference>
<sequence>MSASAPESPVAALRAAADAVRQQLRANAFDAAAVQQVADFIEAQRPTLSAANREGITTALGCFLGQCLVETYNGTWAQGPDGTTGVGINQQHFFNPFFRIAEQLDKGLAESVVAFFAAVPIHLENPGRRQLIS</sequence>
<reference evidence="1" key="1">
    <citation type="submission" date="2022-04" db="EMBL/GenBank/DDBJ databases">
        <title>Hymenobacter sp. isolated from the air.</title>
        <authorList>
            <person name="Won M."/>
            <person name="Lee C.-M."/>
            <person name="Woen H.-Y."/>
            <person name="Kwon S.-W."/>
        </authorList>
    </citation>
    <scope>NUCLEOTIDE SEQUENCE</scope>
    <source>
        <strain evidence="1">5420S-77</strain>
    </source>
</reference>
<dbReference type="EMBL" id="CP095061">
    <property type="protein sequence ID" value="UOQ67015.1"/>
    <property type="molecule type" value="Genomic_DNA"/>
</dbReference>
<evidence type="ECO:0000313" key="2">
    <source>
        <dbReference type="Proteomes" id="UP000830401"/>
    </source>
</evidence>
<proteinExistence type="predicted"/>